<feature type="domain" description="Lipoxygenase" evidence="4">
    <location>
        <begin position="1"/>
        <end position="416"/>
    </location>
</feature>
<dbReference type="InterPro" id="IPR000907">
    <property type="entry name" value="LipOase"/>
</dbReference>
<reference evidence="5" key="1">
    <citation type="submission" date="2023-01" db="EMBL/GenBank/DDBJ databases">
        <title>Genome assembly of the deep-sea coral Lophelia pertusa.</title>
        <authorList>
            <person name="Herrera S."/>
            <person name="Cordes E."/>
        </authorList>
    </citation>
    <scope>NUCLEOTIDE SEQUENCE</scope>
    <source>
        <strain evidence="5">USNM1676648</strain>
        <tissue evidence="5">Polyp</tissue>
    </source>
</reference>
<dbReference type="AlphaFoldDB" id="A0A9X0D806"/>
<organism evidence="5 6">
    <name type="scientific">Desmophyllum pertusum</name>
    <dbReference type="NCBI Taxonomy" id="174260"/>
    <lineage>
        <taxon>Eukaryota</taxon>
        <taxon>Metazoa</taxon>
        <taxon>Cnidaria</taxon>
        <taxon>Anthozoa</taxon>
        <taxon>Hexacorallia</taxon>
        <taxon>Scleractinia</taxon>
        <taxon>Caryophylliina</taxon>
        <taxon>Caryophylliidae</taxon>
        <taxon>Desmophyllum</taxon>
    </lineage>
</organism>
<evidence type="ECO:0000313" key="5">
    <source>
        <dbReference type="EMBL" id="KAJ7388259.1"/>
    </source>
</evidence>
<keyword evidence="3" id="KW-0560">Oxidoreductase</keyword>
<keyword evidence="2" id="KW-0223">Dioxygenase</keyword>
<accession>A0A9X0D806</accession>
<gene>
    <name evidence="5" type="ORF">OS493_038908</name>
</gene>
<name>A0A9X0D806_9CNID</name>
<evidence type="ECO:0000313" key="6">
    <source>
        <dbReference type="Proteomes" id="UP001163046"/>
    </source>
</evidence>
<dbReference type="PRINTS" id="PR00087">
    <property type="entry name" value="LIPOXYGENASE"/>
</dbReference>
<keyword evidence="6" id="KW-1185">Reference proteome</keyword>
<feature type="non-terminal residue" evidence="5">
    <location>
        <position position="1"/>
    </location>
</feature>
<dbReference type="GO" id="GO:0034440">
    <property type="term" value="P:lipid oxidation"/>
    <property type="evidence" value="ECO:0007669"/>
    <property type="project" value="InterPro"/>
</dbReference>
<dbReference type="EMBL" id="MU825528">
    <property type="protein sequence ID" value="KAJ7388259.1"/>
    <property type="molecule type" value="Genomic_DNA"/>
</dbReference>
<evidence type="ECO:0000256" key="1">
    <source>
        <dbReference type="ARBA" id="ARBA00022723"/>
    </source>
</evidence>
<dbReference type="PROSITE" id="PS51393">
    <property type="entry name" value="LIPOXYGENASE_3"/>
    <property type="match status" value="1"/>
</dbReference>
<proteinExistence type="predicted"/>
<evidence type="ECO:0000259" key="4">
    <source>
        <dbReference type="PROSITE" id="PS51393"/>
    </source>
</evidence>
<comment type="caution">
    <text evidence="5">The sequence shown here is derived from an EMBL/GenBank/DDBJ whole genome shotgun (WGS) entry which is preliminary data.</text>
</comment>
<evidence type="ECO:0000256" key="2">
    <source>
        <dbReference type="ARBA" id="ARBA00022964"/>
    </source>
</evidence>
<dbReference type="GO" id="GO:0046872">
    <property type="term" value="F:metal ion binding"/>
    <property type="evidence" value="ECO:0007669"/>
    <property type="project" value="UniProtKB-KW"/>
</dbReference>
<dbReference type="InterPro" id="IPR013819">
    <property type="entry name" value="LipOase_C"/>
</dbReference>
<dbReference type="OrthoDB" id="5948445at2759"/>
<dbReference type="SUPFAM" id="SSF48484">
    <property type="entry name" value="Lipoxigenase"/>
    <property type="match status" value="1"/>
</dbReference>
<dbReference type="Gene3D" id="1.20.245.10">
    <property type="entry name" value="Lipoxygenase-1, Domain 5"/>
    <property type="match status" value="1"/>
</dbReference>
<dbReference type="Proteomes" id="UP001163046">
    <property type="component" value="Unassembled WGS sequence"/>
</dbReference>
<sequence length="416" mass="47852">PVGLEWNKLKETLNPEFDLETAVQAALKTEDSLEDIEILEEPCGTFSLPLLSLHLRRFGRNNELVPVAIQMNFSPDSKVYTPKDGDNWLIAKLNVQVTDIGYAQIVEHLAKCHYLIEPFCVSLKRTLPPMHPLNQILKYHCREVIVPNTFGTPALVHENKFMDLLLHMETKAHQDFFEKHIHLPRGKRQISEANIKKRGLADKRLLPYFPYRDDGIRILKVIERMVKTYVNLYYKQDKDVEDDVEIQAYLNEVSLSGTGENGGIGRIQGLPASINTKAELCEIVSRIISHLTVQHASVNYELSDYAEYIPNMATKLYDDTRVEEGEFSVYRLPNRITSAIEASFSNSLATFRFDTLFDYGNELQDTKAAIIVNSYYRYLMDVVQPRMQELNQKRKDSGHLTYPYLIPQWLPNGIQT</sequence>
<dbReference type="GO" id="GO:0016702">
    <property type="term" value="F:oxidoreductase activity, acting on single donors with incorporation of molecular oxygen, incorporation of two atoms of oxygen"/>
    <property type="evidence" value="ECO:0007669"/>
    <property type="project" value="InterPro"/>
</dbReference>
<dbReference type="Pfam" id="PF00305">
    <property type="entry name" value="Lipoxygenase"/>
    <property type="match status" value="1"/>
</dbReference>
<keyword evidence="1" id="KW-0479">Metal-binding</keyword>
<protein>
    <recommendedName>
        <fullName evidence="4">Lipoxygenase domain-containing protein</fullName>
    </recommendedName>
</protein>
<dbReference type="PANTHER" id="PTHR11771">
    <property type="entry name" value="LIPOXYGENASE"/>
    <property type="match status" value="1"/>
</dbReference>
<dbReference type="InterPro" id="IPR036226">
    <property type="entry name" value="LipOase_C_sf"/>
</dbReference>
<evidence type="ECO:0000256" key="3">
    <source>
        <dbReference type="ARBA" id="ARBA00023002"/>
    </source>
</evidence>